<dbReference type="EMBL" id="MT631313">
    <property type="protein sequence ID" value="QNO48167.1"/>
    <property type="molecule type" value="Genomic_DNA"/>
</dbReference>
<dbReference type="EMBL" id="MT631284">
    <property type="protein sequence ID" value="QNO47984.1"/>
    <property type="molecule type" value="Genomic_DNA"/>
</dbReference>
<keyword evidence="2" id="KW-0812">Transmembrane</keyword>
<protein>
    <submittedName>
        <fullName evidence="4">Uncharacterized protein</fullName>
    </submittedName>
</protein>
<evidence type="ECO:0000256" key="1">
    <source>
        <dbReference type="SAM" id="MobiDB-lite"/>
    </source>
</evidence>
<feature type="transmembrane region" description="Helical" evidence="2">
    <location>
        <begin position="20"/>
        <end position="37"/>
    </location>
</feature>
<sequence>MDIVPKTKIDLSKITSKYPLLGLFLLVIEGLLGFWLFQAGSAIERVVAGILMTLLLGAFLFVVKGMQEGEVSGAIVPQGLDNEVTPARKEATEEEIDFPEPQAIAAPDRSYIINKPPEGWIVQELTFADWMAKMLKITDPSTKERLCGTSQVREILGFNSRREISYSPITGKTLLDGRKVPTALELTIPTRLSILPMDRAQPPLFVERPLMHNFFTFVGHFSGGVATMHGISLGTIPNSQRRYLVAEFRQELENAIVDGNEGKNINNNITIIGIEGDLHDHLLLMQYPTLPVVDDPELERDLQTLQSLVSSFRPLKITNPDEKRMEIKNMADQNFKELMMKKGKEIFDFEFGLTLFRLKGCDMNDPEKRLRVMKMLKSFEVFAKEINLQDEKFNALWDSLHLAEGGDASGFKDKINQMISTISGESESGQEDLHSLTSGNDEEKRNLNET</sequence>
<gene>
    <name evidence="4" type="ORF">GOJLPIDM_00023</name>
    <name evidence="3" type="ORF">KNONPEEI_00022</name>
</gene>
<evidence type="ECO:0000256" key="2">
    <source>
        <dbReference type="SAM" id="Phobius"/>
    </source>
</evidence>
<evidence type="ECO:0000313" key="4">
    <source>
        <dbReference type="EMBL" id="QNO48167.1"/>
    </source>
</evidence>
<feature type="compositionally biased region" description="Basic and acidic residues" evidence="1">
    <location>
        <begin position="441"/>
        <end position="450"/>
    </location>
</feature>
<evidence type="ECO:0000313" key="3">
    <source>
        <dbReference type="EMBL" id="QNO47984.1"/>
    </source>
</evidence>
<keyword evidence="2" id="KW-0472">Membrane</keyword>
<name>A0A7G9YJI3_9EURY</name>
<feature type="region of interest" description="Disordered" evidence="1">
    <location>
        <begin position="423"/>
        <end position="450"/>
    </location>
</feature>
<organism evidence="4">
    <name type="scientific">Candidatus Methanogaster sp. ANME-2c ERB4</name>
    <dbReference type="NCBI Taxonomy" id="2759911"/>
    <lineage>
        <taxon>Archaea</taxon>
        <taxon>Methanobacteriati</taxon>
        <taxon>Methanobacteriota</taxon>
        <taxon>Stenosarchaea group</taxon>
        <taxon>Methanomicrobia</taxon>
        <taxon>Methanosarcinales</taxon>
        <taxon>ANME-2 cluster</taxon>
        <taxon>Candidatus Methanogasteraceae</taxon>
        <taxon>Candidatus Methanogaster</taxon>
    </lineage>
</organism>
<keyword evidence="2" id="KW-1133">Transmembrane helix</keyword>
<proteinExistence type="predicted"/>
<accession>A0A7G9YJI3</accession>
<reference evidence="4" key="1">
    <citation type="submission" date="2020-06" db="EMBL/GenBank/DDBJ databases">
        <title>Unique genomic features of the anaerobic methanotrophic archaea.</title>
        <authorList>
            <person name="Chadwick G.L."/>
            <person name="Skennerton C.T."/>
            <person name="Laso-Perez R."/>
            <person name="Leu A.O."/>
            <person name="Speth D.R."/>
            <person name="Yu H."/>
            <person name="Morgan-Lang C."/>
            <person name="Hatzenpichler R."/>
            <person name="Goudeau D."/>
            <person name="Malmstrom R."/>
            <person name="Brazelton W.J."/>
            <person name="Woyke T."/>
            <person name="Hallam S.J."/>
            <person name="Tyson G.W."/>
            <person name="Wegener G."/>
            <person name="Boetius A."/>
            <person name="Orphan V."/>
        </authorList>
    </citation>
    <scope>NUCLEOTIDE SEQUENCE</scope>
</reference>
<dbReference type="AlphaFoldDB" id="A0A7G9YJI3"/>
<feature type="transmembrane region" description="Helical" evidence="2">
    <location>
        <begin position="43"/>
        <end position="63"/>
    </location>
</feature>